<dbReference type="Gene3D" id="2.10.90.10">
    <property type="entry name" value="Cystine-knot cytokines"/>
    <property type="match status" value="1"/>
</dbReference>
<accession>A0A9D4GZ96</accession>
<evidence type="ECO:0000313" key="1">
    <source>
        <dbReference type="EMBL" id="KAH3774949.1"/>
    </source>
</evidence>
<reference evidence="2" key="2">
    <citation type="submission" date="2020-11" db="EMBL/GenBank/DDBJ databases">
        <authorList>
            <person name="McCartney M.A."/>
            <person name="Auch B."/>
            <person name="Kono T."/>
            <person name="Mallez S."/>
            <person name="Becker A."/>
            <person name="Gohl D.M."/>
            <person name="Silverstein K.A.T."/>
            <person name="Koren S."/>
            <person name="Bechman K.B."/>
            <person name="Herman A."/>
            <person name="Abrahante J.E."/>
            <person name="Garbe J."/>
        </authorList>
    </citation>
    <scope>NUCLEOTIDE SEQUENCE</scope>
    <source>
        <strain evidence="2">Duluth1</strain>
        <tissue evidence="2">Whole animal</tissue>
    </source>
</reference>
<evidence type="ECO:0000313" key="3">
    <source>
        <dbReference type="Proteomes" id="UP000828390"/>
    </source>
</evidence>
<proteinExistence type="predicted"/>
<name>A0A9D4GZ96_DREPO</name>
<dbReference type="EMBL" id="JAIWYP010000009">
    <property type="protein sequence ID" value="KAH3774949.1"/>
    <property type="molecule type" value="Genomic_DNA"/>
</dbReference>
<sequence length="200" mass="23230">MTSVLPLRHTSEEISRAPTVNPVSMIFPLDVSQTRKRRVAVQTDTIDAMNGMNHRKWGTTDYVRRRQKRMLIDIHSPMETTDTSEEPTNARSLCPWTYIFDVNITRYPRKLMKAVCNHNAGDNSCDFSSSRVFDAFPRIMDRLRLDTECEIVYGQIMVVYECCEDGNYSRIDEWVEWPVACACSRKRVRVVQPASRRSDN</sequence>
<dbReference type="AlphaFoldDB" id="A0A9D4GZ96"/>
<evidence type="ECO:0000313" key="2">
    <source>
        <dbReference type="EMBL" id="KAH3825728.1"/>
    </source>
</evidence>
<organism evidence="2 3">
    <name type="scientific">Dreissena polymorpha</name>
    <name type="common">Zebra mussel</name>
    <name type="synonym">Mytilus polymorpha</name>
    <dbReference type="NCBI Taxonomy" id="45954"/>
    <lineage>
        <taxon>Eukaryota</taxon>
        <taxon>Metazoa</taxon>
        <taxon>Spiralia</taxon>
        <taxon>Lophotrochozoa</taxon>
        <taxon>Mollusca</taxon>
        <taxon>Bivalvia</taxon>
        <taxon>Autobranchia</taxon>
        <taxon>Heteroconchia</taxon>
        <taxon>Euheterodonta</taxon>
        <taxon>Imparidentia</taxon>
        <taxon>Neoheterodontei</taxon>
        <taxon>Myida</taxon>
        <taxon>Dreissenoidea</taxon>
        <taxon>Dreissenidae</taxon>
        <taxon>Dreissena</taxon>
    </lineage>
</organism>
<reference evidence="2" key="1">
    <citation type="journal article" date="2019" name="bioRxiv">
        <title>The Genome of the Zebra Mussel, Dreissena polymorpha: A Resource for Invasive Species Research.</title>
        <authorList>
            <person name="McCartney M.A."/>
            <person name="Auch B."/>
            <person name="Kono T."/>
            <person name="Mallez S."/>
            <person name="Zhang Y."/>
            <person name="Obille A."/>
            <person name="Becker A."/>
            <person name="Abrahante J.E."/>
            <person name="Garbe J."/>
            <person name="Badalamenti J.P."/>
            <person name="Herman A."/>
            <person name="Mangelson H."/>
            <person name="Liachko I."/>
            <person name="Sullivan S."/>
            <person name="Sone E.D."/>
            <person name="Koren S."/>
            <person name="Silverstein K.A.T."/>
            <person name="Beckman K.B."/>
            <person name="Gohl D.M."/>
        </authorList>
    </citation>
    <scope>NUCLEOTIDE SEQUENCE</scope>
    <source>
        <strain evidence="2">Duluth1</strain>
        <tissue evidence="2">Whole animal</tissue>
    </source>
</reference>
<keyword evidence="3" id="KW-1185">Reference proteome</keyword>
<dbReference type="EMBL" id="JAIWYP010000005">
    <property type="protein sequence ID" value="KAH3825728.1"/>
    <property type="molecule type" value="Genomic_DNA"/>
</dbReference>
<protein>
    <submittedName>
        <fullName evidence="2">Uncharacterized protein</fullName>
    </submittedName>
</protein>
<dbReference type="SUPFAM" id="SSF57501">
    <property type="entry name" value="Cystine-knot cytokines"/>
    <property type="match status" value="1"/>
</dbReference>
<dbReference type="Proteomes" id="UP000828390">
    <property type="component" value="Unassembled WGS sequence"/>
</dbReference>
<gene>
    <name evidence="2" type="ORF">DPMN_127609</name>
    <name evidence="1" type="ORF">DPMN_176344</name>
</gene>
<comment type="caution">
    <text evidence="2">The sequence shown here is derived from an EMBL/GenBank/DDBJ whole genome shotgun (WGS) entry which is preliminary data.</text>
</comment>
<dbReference type="InterPro" id="IPR029034">
    <property type="entry name" value="Cystine-knot_cytokine"/>
</dbReference>